<dbReference type="AlphaFoldDB" id="A0A392RUL5"/>
<sequence length="62" mass="7279">MRPIKAKGRSDANLFVAFTRSTAMQIYRGQHVEFGSGNQRRGWRSHGSRYLEDAWLRRCSYD</sequence>
<organism evidence="1 2">
    <name type="scientific">Trifolium medium</name>
    <dbReference type="NCBI Taxonomy" id="97028"/>
    <lineage>
        <taxon>Eukaryota</taxon>
        <taxon>Viridiplantae</taxon>
        <taxon>Streptophyta</taxon>
        <taxon>Embryophyta</taxon>
        <taxon>Tracheophyta</taxon>
        <taxon>Spermatophyta</taxon>
        <taxon>Magnoliopsida</taxon>
        <taxon>eudicotyledons</taxon>
        <taxon>Gunneridae</taxon>
        <taxon>Pentapetalae</taxon>
        <taxon>rosids</taxon>
        <taxon>fabids</taxon>
        <taxon>Fabales</taxon>
        <taxon>Fabaceae</taxon>
        <taxon>Papilionoideae</taxon>
        <taxon>50 kb inversion clade</taxon>
        <taxon>NPAAA clade</taxon>
        <taxon>Hologalegina</taxon>
        <taxon>IRL clade</taxon>
        <taxon>Trifolieae</taxon>
        <taxon>Trifolium</taxon>
    </lineage>
</organism>
<keyword evidence="2" id="KW-1185">Reference proteome</keyword>
<proteinExistence type="predicted"/>
<reference evidence="1 2" key="1">
    <citation type="journal article" date="2018" name="Front. Plant Sci.">
        <title>Red Clover (Trifolium pratense) and Zigzag Clover (T. medium) - A Picture of Genomic Similarities and Differences.</title>
        <authorList>
            <person name="Dluhosova J."/>
            <person name="Istvanek J."/>
            <person name="Nedelnik J."/>
            <person name="Repkova J."/>
        </authorList>
    </citation>
    <scope>NUCLEOTIDE SEQUENCE [LARGE SCALE GENOMIC DNA]</scope>
    <source>
        <strain evidence="2">cv. 10/8</strain>
        <tissue evidence="1">Leaf</tissue>
    </source>
</reference>
<feature type="non-terminal residue" evidence="1">
    <location>
        <position position="62"/>
    </location>
</feature>
<evidence type="ECO:0000313" key="1">
    <source>
        <dbReference type="EMBL" id="MCI40328.1"/>
    </source>
</evidence>
<protein>
    <submittedName>
        <fullName evidence="1">Uncharacterized protein</fullName>
    </submittedName>
</protein>
<accession>A0A392RUL5</accession>
<comment type="caution">
    <text evidence="1">The sequence shown here is derived from an EMBL/GenBank/DDBJ whole genome shotgun (WGS) entry which is preliminary data.</text>
</comment>
<evidence type="ECO:0000313" key="2">
    <source>
        <dbReference type="Proteomes" id="UP000265520"/>
    </source>
</evidence>
<name>A0A392RUL5_9FABA</name>
<dbReference type="Proteomes" id="UP000265520">
    <property type="component" value="Unassembled WGS sequence"/>
</dbReference>
<dbReference type="EMBL" id="LXQA010278470">
    <property type="protein sequence ID" value="MCI40328.1"/>
    <property type="molecule type" value="Genomic_DNA"/>
</dbReference>